<organism evidence="2 3">
    <name type="scientific">Sungouiella intermedia</name>
    <dbReference type="NCBI Taxonomy" id="45354"/>
    <lineage>
        <taxon>Eukaryota</taxon>
        <taxon>Fungi</taxon>
        <taxon>Dikarya</taxon>
        <taxon>Ascomycota</taxon>
        <taxon>Saccharomycotina</taxon>
        <taxon>Pichiomycetes</taxon>
        <taxon>Metschnikowiaceae</taxon>
        <taxon>Sungouiella</taxon>
    </lineage>
</organism>
<dbReference type="PANTHER" id="PTHR36448">
    <property type="entry name" value="BLR7373 PROTEIN"/>
    <property type="match status" value="1"/>
</dbReference>
<gene>
    <name evidence="2" type="ORF">SAMEA4029010_CIC11G00000000730</name>
</gene>
<dbReference type="InterPro" id="IPR047121">
    <property type="entry name" value="YjiB-like"/>
</dbReference>
<dbReference type="AlphaFoldDB" id="A0A1L0BXN9"/>
<protein>
    <submittedName>
        <fullName evidence="2">CIC11C00000000730</fullName>
    </submittedName>
</protein>
<evidence type="ECO:0000259" key="1">
    <source>
        <dbReference type="Pfam" id="PF00190"/>
    </source>
</evidence>
<dbReference type="InterPro" id="IPR011051">
    <property type="entry name" value="RmlC_Cupin_sf"/>
</dbReference>
<dbReference type="Pfam" id="PF00190">
    <property type="entry name" value="Cupin_1"/>
    <property type="match status" value="1"/>
</dbReference>
<dbReference type="STRING" id="45354.A0A1L0BXN9"/>
<dbReference type="Proteomes" id="UP000182334">
    <property type="component" value="Chromosome V"/>
</dbReference>
<dbReference type="InterPro" id="IPR006045">
    <property type="entry name" value="Cupin_1"/>
</dbReference>
<dbReference type="PANTHER" id="PTHR36448:SF2">
    <property type="entry name" value="CUPIN TYPE-1 DOMAIN-CONTAINING PROTEIN"/>
    <property type="match status" value="1"/>
</dbReference>
<keyword evidence="3" id="KW-1185">Reference proteome</keyword>
<reference evidence="2 3" key="1">
    <citation type="submission" date="2016-10" db="EMBL/GenBank/DDBJ databases">
        <authorList>
            <person name="de Groot N.N."/>
        </authorList>
    </citation>
    <scope>NUCLEOTIDE SEQUENCE [LARGE SCALE GENOMIC DNA]</scope>
    <source>
        <strain evidence="2 3">CBS 141442</strain>
    </source>
</reference>
<evidence type="ECO:0000313" key="3">
    <source>
        <dbReference type="Proteomes" id="UP000182334"/>
    </source>
</evidence>
<dbReference type="SUPFAM" id="SSF51182">
    <property type="entry name" value="RmlC-like cupins"/>
    <property type="match status" value="1"/>
</dbReference>
<dbReference type="CDD" id="cd02219">
    <property type="entry name" value="cupin_YjlB-like"/>
    <property type="match status" value="1"/>
</dbReference>
<dbReference type="InterPro" id="IPR014710">
    <property type="entry name" value="RmlC-like_jellyroll"/>
</dbReference>
<evidence type="ECO:0000313" key="2">
    <source>
        <dbReference type="EMBL" id="SGZ56103.1"/>
    </source>
</evidence>
<accession>A0A1L0BXN9</accession>
<feature type="domain" description="Cupin type-1" evidence="1">
    <location>
        <begin position="31"/>
        <end position="97"/>
    </location>
</feature>
<proteinExistence type="predicted"/>
<name>A0A1L0BXN9_9ASCO</name>
<sequence length="177" mass="20083">MIDQSTDEAARKEHIKQLMEANNWRPERVYGSITVAHYHPNVHEAYAVLAGSSRLCLGQDVTIEQTTIDNERGDNFVEVNLNTGDVIVIPAGVAHCSKTYSPQYRYLASYPKEGEYWRLVQKTHIDRVENYDNLKDVAVSQNVLMPSADPVFGLESGGLLDLWDRLAWNHTQIRLAK</sequence>
<dbReference type="OrthoDB" id="2446447at2759"/>
<dbReference type="EMBL" id="LT635760">
    <property type="protein sequence ID" value="SGZ56103.1"/>
    <property type="molecule type" value="Genomic_DNA"/>
</dbReference>
<dbReference type="Gene3D" id="2.60.120.10">
    <property type="entry name" value="Jelly Rolls"/>
    <property type="match status" value="1"/>
</dbReference>